<organism evidence="2">
    <name type="scientific">Culex tarsalis</name>
    <name type="common">Encephalitis mosquito</name>
    <dbReference type="NCBI Taxonomy" id="7177"/>
    <lineage>
        <taxon>Eukaryota</taxon>
        <taxon>Metazoa</taxon>
        <taxon>Ecdysozoa</taxon>
        <taxon>Arthropoda</taxon>
        <taxon>Hexapoda</taxon>
        <taxon>Insecta</taxon>
        <taxon>Pterygota</taxon>
        <taxon>Neoptera</taxon>
        <taxon>Endopterygota</taxon>
        <taxon>Diptera</taxon>
        <taxon>Nematocera</taxon>
        <taxon>Culicoidea</taxon>
        <taxon>Culicidae</taxon>
        <taxon>Culicinae</taxon>
        <taxon>Culicini</taxon>
        <taxon>Culex</taxon>
        <taxon>Culex</taxon>
    </lineage>
</organism>
<reference evidence="2" key="1">
    <citation type="submission" date="2017-01" db="EMBL/GenBank/DDBJ databases">
        <title>A deep insight into the sialotranscriptome of adult male and female Cluex tarsalis mosquitoes.</title>
        <authorList>
            <person name="Ribeiro J.M."/>
            <person name="Moreira F."/>
            <person name="Bernard K.A."/>
            <person name="Calvo E."/>
        </authorList>
    </citation>
    <scope>NUCLEOTIDE SEQUENCE</scope>
    <source>
        <strain evidence="2">Kern County</strain>
        <tissue evidence="2">Salivary glands</tissue>
    </source>
</reference>
<evidence type="ECO:0000313" key="2">
    <source>
        <dbReference type="EMBL" id="JAV32301.1"/>
    </source>
</evidence>
<keyword evidence="1" id="KW-1133">Transmembrane helix</keyword>
<dbReference type="PANTHER" id="PTHR14256:SF1">
    <property type="entry name" value="GEO09626P1"/>
    <property type="match status" value="1"/>
</dbReference>
<sequence length="131" mass="14640">MANRLASSPYFRRFLVAIADKGAPATRAMSRNPYSDPRGFTLTDMKKNPAVIPLVVIIGVAVSGLTSYCVYAGLTRPDVSLNKKVFEWDTMDVMNPKQLKIRVFNQVPKPMPELAKALSYREEYNKQNAGN</sequence>
<dbReference type="InterPro" id="IPR010530">
    <property type="entry name" value="B12D"/>
</dbReference>
<keyword evidence="1" id="KW-0812">Transmembrane</keyword>
<dbReference type="AlphaFoldDB" id="A0A1Q3FXH9"/>
<protein>
    <submittedName>
        <fullName evidence="2">Protein with signal anchor</fullName>
    </submittedName>
</protein>
<dbReference type="Pfam" id="PF06522">
    <property type="entry name" value="B12D"/>
    <property type="match status" value="1"/>
</dbReference>
<keyword evidence="1" id="KW-0472">Membrane</keyword>
<dbReference type="PANTHER" id="PTHR14256">
    <property type="entry name" value="NADH-UBIQUINONE OXIDOREDUCTASE MLRQ SUBUNIT"/>
    <property type="match status" value="1"/>
</dbReference>
<name>A0A1Q3FXH9_CULTA</name>
<evidence type="ECO:0000256" key="1">
    <source>
        <dbReference type="SAM" id="Phobius"/>
    </source>
</evidence>
<proteinExistence type="predicted"/>
<feature type="transmembrane region" description="Helical" evidence="1">
    <location>
        <begin position="50"/>
        <end position="74"/>
    </location>
</feature>
<accession>A0A1Q3FXH9</accession>
<dbReference type="EMBL" id="GFDL01002744">
    <property type="protein sequence ID" value="JAV32301.1"/>
    <property type="molecule type" value="Transcribed_RNA"/>
</dbReference>